<dbReference type="GO" id="GO:0031593">
    <property type="term" value="F:polyubiquitin modification-dependent protein binding"/>
    <property type="evidence" value="ECO:0007669"/>
    <property type="project" value="UniProtKB-UniRule"/>
</dbReference>
<dbReference type="GO" id="GO:0006289">
    <property type="term" value="P:nucleotide-excision repair"/>
    <property type="evidence" value="ECO:0007669"/>
    <property type="project" value="UniProtKB-UniRule"/>
</dbReference>
<dbReference type="SMART" id="SM00213">
    <property type="entry name" value="UBQ"/>
    <property type="match status" value="1"/>
</dbReference>
<dbReference type="InterPro" id="IPR004806">
    <property type="entry name" value="Rad23"/>
</dbReference>
<dbReference type="PROSITE" id="PS50030">
    <property type="entry name" value="UBA"/>
    <property type="match status" value="2"/>
</dbReference>
<dbReference type="Pfam" id="PF00240">
    <property type="entry name" value="ubiquitin"/>
    <property type="match status" value="1"/>
</dbReference>
<dbReference type="GO" id="GO:0043130">
    <property type="term" value="F:ubiquitin binding"/>
    <property type="evidence" value="ECO:0007669"/>
    <property type="project" value="UniProtKB-UniRule"/>
</dbReference>
<dbReference type="FunFam" id="1.10.10.540:FF:000001">
    <property type="entry name" value="UV excision repair protein RAD23 B"/>
    <property type="match status" value="1"/>
</dbReference>
<feature type="domain" description="UBA" evidence="7">
    <location>
        <begin position="381"/>
        <end position="422"/>
    </location>
</feature>
<dbReference type="GO" id="GO:0003684">
    <property type="term" value="F:damaged DNA binding"/>
    <property type="evidence" value="ECO:0007669"/>
    <property type="project" value="UniProtKB-UniRule"/>
</dbReference>
<evidence type="ECO:0000313" key="10">
    <source>
        <dbReference type="Proteomes" id="UP001443914"/>
    </source>
</evidence>
<dbReference type="Proteomes" id="UP001443914">
    <property type="component" value="Unassembled WGS sequence"/>
</dbReference>
<dbReference type="GO" id="GO:0005829">
    <property type="term" value="C:cytosol"/>
    <property type="evidence" value="ECO:0007669"/>
    <property type="project" value="TreeGrafter"/>
</dbReference>
<comment type="function">
    <text evidence="5">Multiubiquitin chain receptor involved in modulation of proteasomal degradation. Involved in nucleotide excision repair.</text>
</comment>
<dbReference type="Pfam" id="PF09280">
    <property type="entry name" value="XPC-binding"/>
    <property type="match status" value="1"/>
</dbReference>
<dbReference type="InterPro" id="IPR029071">
    <property type="entry name" value="Ubiquitin-like_domsf"/>
</dbReference>
<dbReference type="SUPFAM" id="SSF46934">
    <property type="entry name" value="UBA-like"/>
    <property type="match status" value="2"/>
</dbReference>
<feature type="compositionally biased region" description="Low complexity" evidence="6">
    <location>
        <begin position="155"/>
        <end position="176"/>
    </location>
</feature>
<reference evidence="9" key="1">
    <citation type="submission" date="2024-03" db="EMBL/GenBank/DDBJ databases">
        <title>WGS assembly of Saponaria officinalis var. Norfolk2.</title>
        <authorList>
            <person name="Jenkins J."/>
            <person name="Shu S."/>
            <person name="Grimwood J."/>
            <person name="Barry K."/>
            <person name="Goodstein D."/>
            <person name="Schmutz J."/>
            <person name="Leebens-Mack J."/>
            <person name="Osbourn A."/>
        </authorList>
    </citation>
    <scope>NUCLEOTIDE SEQUENCE [LARGE SCALE GENOMIC DNA]</scope>
    <source>
        <strain evidence="9">JIC</strain>
    </source>
</reference>
<dbReference type="PANTHER" id="PTHR10621">
    <property type="entry name" value="UV EXCISION REPAIR PROTEIN RAD23"/>
    <property type="match status" value="1"/>
</dbReference>
<organism evidence="9 10">
    <name type="scientific">Saponaria officinalis</name>
    <name type="common">Common soapwort</name>
    <name type="synonym">Lychnis saponaria</name>
    <dbReference type="NCBI Taxonomy" id="3572"/>
    <lineage>
        <taxon>Eukaryota</taxon>
        <taxon>Viridiplantae</taxon>
        <taxon>Streptophyta</taxon>
        <taxon>Embryophyta</taxon>
        <taxon>Tracheophyta</taxon>
        <taxon>Spermatophyta</taxon>
        <taxon>Magnoliopsida</taxon>
        <taxon>eudicotyledons</taxon>
        <taxon>Gunneridae</taxon>
        <taxon>Pentapetalae</taxon>
        <taxon>Caryophyllales</taxon>
        <taxon>Caryophyllaceae</taxon>
        <taxon>Caryophylleae</taxon>
        <taxon>Saponaria</taxon>
    </lineage>
</organism>
<feature type="region of interest" description="Disordered" evidence="6">
    <location>
        <begin position="239"/>
        <end position="283"/>
    </location>
</feature>
<keyword evidence="2 5" id="KW-0227">DNA damage</keyword>
<keyword evidence="4 5" id="KW-0539">Nucleus</keyword>
<dbReference type="AlphaFoldDB" id="A0AAW1MVI8"/>
<comment type="similarity">
    <text evidence="5">Belongs to the RAD23 family.</text>
</comment>
<comment type="subcellular location">
    <subcellularLocation>
        <location evidence="5">Nucleus</location>
    </subcellularLocation>
    <subcellularLocation>
        <location evidence="5">Cytoplasm</location>
    </subcellularLocation>
</comment>
<dbReference type="CDD" id="cd01805">
    <property type="entry name" value="Ubl_Rad23"/>
    <property type="match status" value="1"/>
</dbReference>
<accession>A0AAW1MVI8</accession>
<keyword evidence="10" id="KW-1185">Reference proteome</keyword>
<dbReference type="GO" id="GO:0070628">
    <property type="term" value="F:proteasome binding"/>
    <property type="evidence" value="ECO:0007669"/>
    <property type="project" value="TreeGrafter"/>
</dbReference>
<name>A0AAW1MVI8_SAPOF</name>
<dbReference type="GO" id="GO:0043161">
    <property type="term" value="P:proteasome-mediated ubiquitin-dependent protein catabolic process"/>
    <property type="evidence" value="ECO:0007669"/>
    <property type="project" value="UniProtKB-UniRule"/>
</dbReference>
<keyword evidence="5" id="KW-0963">Cytoplasm</keyword>
<dbReference type="SUPFAM" id="SSF101238">
    <property type="entry name" value="XPC-binding domain"/>
    <property type="match status" value="1"/>
</dbReference>
<dbReference type="NCBIfam" id="TIGR00601">
    <property type="entry name" value="rad23"/>
    <property type="match status" value="1"/>
</dbReference>
<dbReference type="Gene3D" id="1.10.10.540">
    <property type="entry name" value="XPC-binding domain"/>
    <property type="match status" value="1"/>
</dbReference>
<keyword evidence="3 5" id="KW-0234">DNA repair</keyword>
<proteinExistence type="inferred from homology"/>
<sequence>MSITNMKFCLPSFDLSTRAFIASIHHLRSIWSKYQGFDPCPMGMKQLSWNWCLTLWRATVADVKKKIETIQGADVYPASQQMLIHQGKVLKDGTTLQENNVAQNSFLVIMLTKSKSSSGEGSAAAAVAPSKAPSTASTARSVEASTTPPAAGTNVPSPASIPGSAPALASAPASSPALVSGDVYGQAASTLVAGSGLEQTVQQILDMGGGTWDRDTVIRALRAAFNNPERAVEYLYSGIPEQPEVPPPTESAAAAQPANNPSVPQQQTQPSAVPSSGPNANPLNLFPQGVPNLGSDGAAAGALDFLRGSEQFQALRAMVQANPQILQPMLQELGKQNPHLMRLIQEHQNDFLQLMNEPVEGEEGNVLGQLADGMPQAIEVTPEEREAIERLEAMGFDRAIVLEVYFACNKDETLAANYLLDHMHEFEE</sequence>
<feature type="compositionally biased region" description="Low complexity" evidence="6">
    <location>
        <begin position="120"/>
        <end position="139"/>
    </location>
</feature>
<dbReference type="PROSITE" id="PS50053">
    <property type="entry name" value="UBIQUITIN_2"/>
    <property type="match status" value="1"/>
</dbReference>
<feature type="domain" description="UBA" evidence="7">
    <location>
        <begin position="195"/>
        <end position="238"/>
    </location>
</feature>
<dbReference type="Pfam" id="PF00627">
    <property type="entry name" value="UBA"/>
    <property type="match status" value="2"/>
</dbReference>
<dbReference type="SMART" id="SM00727">
    <property type="entry name" value="STI1"/>
    <property type="match status" value="1"/>
</dbReference>
<dbReference type="InterPro" id="IPR015360">
    <property type="entry name" value="XPC-bd"/>
</dbReference>
<dbReference type="Gene3D" id="1.10.8.10">
    <property type="entry name" value="DNA helicase RuvA subunit, C-terminal domain"/>
    <property type="match status" value="2"/>
</dbReference>
<feature type="region of interest" description="Disordered" evidence="6">
    <location>
        <begin position="120"/>
        <end position="176"/>
    </location>
</feature>
<evidence type="ECO:0000256" key="2">
    <source>
        <dbReference type="ARBA" id="ARBA00022763"/>
    </source>
</evidence>
<evidence type="ECO:0000313" key="9">
    <source>
        <dbReference type="EMBL" id="KAK9750314.1"/>
    </source>
</evidence>
<evidence type="ECO:0000256" key="5">
    <source>
        <dbReference type="RuleBase" id="RU367049"/>
    </source>
</evidence>
<feature type="compositionally biased region" description="Low complexity" evidence="6">
    <location>
        <begin position="250"/>
        <end position="267"/>
    </location>
</feature>
<dbReference type="FunFam" id="1.10.8.10:FF:000002">
    <property type="entry name" value="UV excision repair protein RAD23 homolog"/>
    <property type="match status" value="1"/>
</dbReference>
<evidence type="ECO:0000256" key="4">
    <source>
        <dbReference type="ARBA" id="ARBA00023242"/>
    </source>
</evidence>
<feature type="compositionally biased region" description="Polar residues" evidence="6">
    <location>
        <begin position="268"/>
        <end position="282"/>
    </location>
</feature>
<dbReference type="CDD" id="cd14379">
    <property type="entry name" value="UBA1_Rad23_plant"/>
    <property type="match status" value="1"/>
</dbReference>
<evidence type="ECO:0000259" key="8">
    <source>
        <dbReference type="PROSITE" id="PS50053"/>
    </source>
</evidence>
<feature type="domain" description="Ubiquitin-like" evidence="8">
    <location>
        <begin position="59"/>
        <end position="116"/>
    </location>
</feature>
<protein>
    <recommendedName>
        <fullName evidence="5">Ubiquitin receptor RAD23</fullName>
    </recommendedName>
    <alternativeName>
        <fullName evidence="5">DNA repair protein RAD23</fullName>
    </alternativeName>
</protein>
<gene>
    <name evidence="9" type="ORF">RND81_02G186900</name>
</gene>
<dbReference type="InterPro" id="IPR009060">
    <property type="entry name" value="UBA-like_sf"/>
</dbReference>
<evidence type="ECO:0000259" key="7">
    <source>
        <dbReference type="PROSITE" id="PS50030"/>
    </source>
</evidence>
<dbReference type="Gene3D" id="3.10.20.90">
    <property type="entry name" value="Phosphatidylinositol 3-kinase Catalytic Subunit, Chain A, domain 1"/>
    <property type="match status" value="1"/>
</dbReference>
<dbReference type="InterPro" id="IPR000626">
    <property type="entry name" value="Ubiquitin-like_dom"/>
</dbReference>
<dbReference type="EMBL" id="JBDFQZ010000002">
    <property type="protein sequence ID" value="KAK9750314.1"/>
    <property type="molecule type" value="Genomic_DNA"/>
</dbReference>
<evidence type="ECO:0000256" key="6">
    <source>
        <dbReference type="SAM" id="MobiDB-lite"/>
    </source>
</evidence>
<dbReference type="InterPro" id="IPR036353">
    <property type="entry name" value="XPC-bd_sf"/>
</dbReference>
<dbReference type="GO" id="GO:0005654">
    <property type="term" value="C:nucleoplasm"/>
    <property type="evidence" value="ECO:0007669"/>
    <property type="project" value="TreeGrafter"/>
</dbReference>
<dbReference type="InterPro" id="IPR015940">
    <property type="entry name" value="UBA"/>
</dbReference>
<dbReference type="SUPFAM" id="SSF54236">
    <property type="entry name" value="Ubiquitin-like"/>
    <property type="match status" value="1"/>
</dbReference>
<dbReference type="InterPro" id="IPR006636">
    <property type="entry name" value="STI1_HS-bd"/>
</dbReference>
<dbReference type="FunFam" id="1.10.8.10:FF:000003">
    <property type="entry name" value="UV excision repair protein RAD23 homolog"/>
    <property type="match status" value="1"/>
</dbReference>
<keyword evidence="1" id="KW-0677">Repeat</keyword>
<dbReference type="PRINTS" id="PR01839">
    <property type="entry name" value="RAD23PROTEIN"/>
</dbReference>
<evidence type="ECO:0000256" key="1">
    <source>
        <dbReference type="ARBA" id="ARBA00022737"/>
    </source>
</evidence>
<dbReference type="SMART" id="SM00165">
    <property type="entry name" value="UBA"/>
    <property type="match status" value="2"/>
</dbReference>
<evidence type="ECO:0000256" key="3">
    <source>
        <dbReference type="ARBA" id="ARBA00023204"/>
    </source>
</evidence>
<dbReference type="PANTHER" id="PTHR10621:SF35">
    <property type="entry name" value="UBIQUITIN RECEPTOR RAD23C"/>
    <property type="match status" value="1"/>
</dbReference>
<comment type="caution">
    <text evidence="9">The sequence shown here is derived from an EMBL/GenBank/DDBJ whole genome shotgun (WGS) entry which is preliminary data.</text>
</comment>